<comment type="function">
    <text evidence="4">Methyltransferase required for the conversion of demethylmenaquinol (DMKH2) to menaquinol (MKH2).</text>
</comment>
<dbReference type="NCBIfam" id="TIGR01934">
    <property type="entry name" value="MenG_MenH_UbiE"/>
    <property type="match status" value="1"/>
</dbReference>
<accession>A0AAC9HL61</accession>
<name>A0AAC9HL61_9PSEU</name>
<proteinExistence type="inferred from homology"/>
<dbReference type="InterPro" id="IPR029063">
    <property type="entry name" value="SAM-dependent_MTases_sf"/>
</dbReference>
<dbReference type="PROSITE" id="PS51608">
    <property type="entry name" value="SAM_MT_UBIE"/>
    <property type="match status" value="1"/>
</dbReference>
<protein>
    <recommendedName>
        <fullName evidence="4">Demethylmenaquinone methyltransferase</fullName>
        <ecNumber evidence="4">2.1.1.163</ecNumber>
    </recommendedName>
</protein>
<dbReference type="PROSITE" id="PS01184">
    <property type="entry name" value="UBIE_2"/>
    <property type="match status" value="1"/>
</dbReference>
<keyword evidence="4" id="KW-0474">Menaquinone biosynthesis</keyword>
<keyword evidence="5" id="KW-0830">Ubiquinone</keyword>
<dbReference type="KEGG" id="ahm:TL08_02595"/>
<dbReference type="PANTHER" id="PTHR43591">
    <property type="entry name" value="METHYLTRANSFERASE"/>
    <property type="match status" value="1"/>
</dbReference>
<dbReference type="EC" id="2.1.1.163" evidence="4"/>
<dbReference type="Gene3D" id="3.40.50.150">
    <property type="entry name" value="Vaccinia Virus protein VP39"/>
    <property type="match status" value="1"/>
</dbReference>
<dbReference type="InterPro" id="IPR004033">
    <property type="entry name" value="UbiE/COQ5_MeTrFase"/>
</dbReference>
<keyword evidence="2 4" id="KW-0808">Transferase</keyword>
<feature type="binding site" evidence="4">
    <location>
        <position position="47"/>
    </location>
    <ligand>
        <name>S-adenosyl-L-methionine</name>
        <dbReference type="ChEBI" id="CHEBI:59789"/>
    </ligand>
</feature>
<evidence type="ECO:0000256" key="1">
    <source>
        <dbReference type="ARBA" id="ARBA00022603"/>
    </source>
</evidence>
<dbReference type="GO" id="GO:0032259">
    <property type="term" value="P:methylation"/>
    <property type="evidence" value="ECO:0007669"/>
    <property type="project" value="UniProtKB-KW"/>
</dbReference>
<reference evidence="6" key="1">
    <citation type="submission" date="2016-03" db="EMBL/GenBank/DDBJ databases">
        <title>Complete genome sequence of the type strain Actinoalloteichus hymeniacidonis DSM 45092.</title>
        <authorList>
            <person name="Schaffert L."/>
            <person name="Albersmeier A."/>
            <person name="Winkler A."/>
            <person name="Kalinowski J."/>
            <person name="Zotchev S."/>
            <person name="Ruckert C."/>
        </authorList>
    </citation>
    <scope>NUCLEOTIDE SEQUENCE [LARGE SCALE GENOMIC DNA]</scope>
    <source>
        <strain evidence="6">HPA177(T) (DSM 45092(T))</strain>
    </source>
</reference>
<dbReference type="InterPro" id="IPR023576">
    <property type="entry name" value="UbiE/COQ5_MeTrFase_CS"/>
</dbReference>
<evidence type="ECO:0000313" key="6">
    <source>
        <dbReference type="Proteomes" id="UP000095210"/>
    </source>
</evidence>
<dbReference type="AlphaFoldDB" id="A0AAC9HL61"/>
<dbReference type="CDD" id="cd02440">
    <property type="entry name" value="AdoMet_MTases"/>
    <property type="match status" value="1"/>
</dbReference>
<evidence type="ECO:0000256" key="3">
    <source>
        <dbReference type="ARBA" id="ARBA00022691"/>
    </source>
</evidence>
<dbReference type="GO" id="GO:0043770">
    <property type="term" value="F:demethylmenaquinone methyltransferase activity"/>
    <property type="evidence" value="ECO:0007669"/>
    <property type="project" value="UniProtKB-UniRule"/>
</dbReference>
<evidence type="ECO:0000313" key="5">
    <source>
        <dbReference type="EMBL" id="AOS61357.1"/>
    </source>
</evidence>
<comment type="pathway">
    <text evidence="4">Quinol/quinone metabolism; menaquinone biosynthesis; menaquinol from 1,4-dihydroxy-2-naphthoate: step 2/2.</text>
</comment>
<comment type="similarity">
    <text evidence="4">Belongs to the class I-like SAM-binding methyltransferase superfamily. MenG/UbiE family.</text>
</comment>
<keyword evidence="1 4" id="KW-0489">Methyltransferase</keyword>
<dbReference type="HAMAP" id="MF_01813">
    <property type="entry name" value="MenG_UbiE_methyltr"/>
    <property type="match status" value="1"/>
</dbReference>
<gene>
    <name evidence="4" type="primary">menG</name>
    <name evidence="5" type="ORF">TL08_02595</name>
</gene>
<dbReference type="Pfam" id="PF01209">
    <property type="entry name" value="Ubie_methyltran"/>
    <property type="match status" value="1"/>
</dbReference>
<evidence type="ECO:0000256" key="4">
    <source>
        <dbReference type="HAMAP-Rule" id="MF_01813"/>
    </source>
</evidence>
<dbReference type="SUPFAM" id="SSF53335">
    <property type="entry name" value="S-adenosyl-L-methionine-dependent methyltransferases"/>
    <property type="match status" value="1"/>
</dbReference>
<dbReference type="EMBL" id="CP014859">
    <property type="protein sequence ID" value="AOS61357.1"/>
    <property type="molecule type" value="Genomic_DNA"/>
</dbReference>
<keyword evidence="6" id="KW-1185">Reference proteome</keyword>
<dbReference type="GO" id="GO:0009234">
    <property type="term" value="P:menaquinone biosynthetic process"/>
    <property type="evidence" value="ECO:0007669"/>
    <property type="project" value="UniProtKB-UniRule"/>
</dbReference>
<feature type="binding site" evidence="4">
    <location>
        <begin position="85"/>
        <end position="86"/>
    </location>
    <ligand>
        <name>S-adenosyl-L-methionine</name>
        <dbReference type="ChEBI" id="CHEBI:59789"/>
    </ligand>
</feature>
<organism evidence="5 6">
    <name type="scientific">Actinoalloteichus hymeniacidonis</name>
    <dbReference type="NCBI Taxonomy" id="340345"/>
    <lineage>
        <taxon>Bacteria</taxon>
        <taxon>Bacillati</taxon>
        <taxon>Actinomycetota</taxon>
        <taxon>Actinomycetes</taxon>
        <taxon>Pseudonocardiales</taxon>
        <taxon>Pseudonocardiaceae</taxon>
        <taxon>Actinoalloteichus</taxon>
    </lineage>
</organism>
<comment type="catalytic activity">
    <reaction evidence="4">
        <text>a 2-demethylmenaquinol + S-adenosyl-L-methionine = a menaquinol + S-adenosyl-L-homocysteine + H(+)</text>
        <dbReference type="Rhea" id="RHEA:42640"/>
        <dbReference type="Rhea" id="RHEA-COMP:9539"/>
        <dbReference type="Rhea" id="RHEA-COMP:9563"/>
        <dbReference type="ChEBI" id="CHEBI:15378"/>
        <dbReference type="ChEBI" id="CHEBI:18151"/>
        <dbReference type="ChEBI" id="CHEBI:55437"/>
        <dbReference type="ChEBI" id="CHEBI:57856"/>
        <dbReference type="ChEBI" id="CHEBI:59789"/>
        <dbReference type="EC" id="2.1.1.163"/>
    </reaction>
</comment>
<dbReference type="Proteomes" id="UP000095210">
    <property type="component" value="Chromosome"/>
</dbReference>
<keyword evidence="3 4" id="KW-0949">S-adenosyl-L-methionine</keyword>
<evidence type="ECO:0000256" key="2">
    <source>
        <dbReference type="ARBA" id="ARBA00022679"/>
    </source>
</evidence>
<comment type="caution">
    <text evidence="4">Lacks conserved residue(s) required for the propagation of feature annotation.</text>
</comment>
<dbReference type="PANTHER" id="PTHR43591:SF24">
    <property type="entry name" value="2-METHOXY-6-POLYPRENYL-1,4-BENZOQUINOL METHYLASE, MITOCHONDRIAL"/>
    <property type="match status" value="1"/>
</dbReference>
<sequence length="214" mass="23287">MFDGVAEGYDRTNTVLTAGLDRYWRRAALQALAAVPGERILDLAAGTGVSTVEIGRSGAWCVAADFSLGMLRRGRDRNVPMVAADGLALPFADASFDGLTIMFALRNMVDTEAALREMFRVVRPGGRLVICEFSTPRPALIREAYYGLVLNALPAVAKVVSSNPEAYAYLTESIRSWPDQENLARLIGKAGWERAAWRDLTFGAVALHRAVRPA</sequence>
<feature type="binding site" evidence="4">
    <location>
        <position position="65"/>
    </location>
    <ligand>
        <name>S-adenosyl-L-methionine</name>
        <dbReference type="ChEBI" id="CHEBI:59789"/>
    </ligand>
</feature>